<dbReference type="AlphaFoldDB" id="A0AAV8YEQ8"/>
<dbReference type="Proteomes" id="UP001162162">
    <property type="component" value="Unassembled WGS sequence"/>
</dbReference>
<evidence type="ECO:0000313" key="1">
    <source>
        <dbReference type="EMBL" id="KAJ8949418.1"/>
    </source>
</evidence>
<organism evidence="1 2">
    <name type="scientific">Aromia moschata</name>
    <dbReference type="NCBI Taxonomy" id="1265417"/>
    <lineage>
        <taxon>Eukaryota</taxon>
        <taxon>Metazoa</taxon>
        <taxon>Ecdysozoa</taxon>
        <taxon>Arthropoda</taxon>
        <taxon>Hexapoda</taxon>
        <taxon>Insecta</taxon>
        <taxon>Pterygota</taxon>
        <taxon>Neoptera</taxon>
        <taxon>Endopterygota</taxon>
        <taxon>Coleoptera</taxon>
        <taxon>Polyphaga</taxon>
        <taxon>Cucujiformia</taxon>
        <taxon>Chrysomeloidea</taxon>
        <taxon>Cerambycidae</taxon>
        <taxon>Cerambycinae</taxon>
        <taxon>Callichromatini</taxon>
        <taxon>Aromia</taxon>
    </lineage>
</organism>
<gene>
    <name evidence="1" type="ORF">NQ318_007518</name>
</gene>
<name>A0AAV8YEQ8_9CUCU</name>
<evidence type="ECO:0000313" key="2">
    <source>
        <dbReference type="Proteomes" id="UP001162162"/>
    </source>
</evidence>
<dbReference type="EMBL" id="JAPWTK010000118">
    <property type="protein sequence ID" value="KAJ8949418.1"/>
    <property type="molecule type" value="Genomic_DNA"/>
</dbReference>
<proteinExistence type="predicted"/>
<reference evidence="1" key="1">
    <citation type="journal article" date="2023" name="Insect Mol. Biol.">
        <title>Genome sequencing provides insights into the evolution of gene families encoding plant cell wall-degrading enzymes in longhorned beetles.</title>
        <authorList>
            <person name="Shin N.R."/>
            <person name="Okamura Y."/>
            <person name="Kirsch R."/>
            <person name="Pauchet Y."/>
        </authorList>
    </citation>
    <scope>NUCLEOTIDE SEQUENCE</scope>
    <source>
        <strain evidence="1">AMC_N1</strain>
    </source>
</reference>
<sequence>MNTFTTYLHDMYTEMKNKVALSYNDDKRFIIPNTIMPYALNEVQLTEEICGPQEIVCDVLMV</sequence>
<comment type="caution">
    <text evidence="1">The sequence shown here is derived from an EMBL/GenBank/DDBJ whole genome shotgun (WGS) entry which is preliminary data.</text>
</comment>
<protein>
    <submittedName>
        <fullName evidence="1">Uncharacterized protein</fullName>
    </submittedName>
</protein>
<keyword evidence="2" id="KW-1185">Reference proteome</keyword>
<accession>A0AAV8YEQ8</accession>